<dbReference type="GO" id="GO:0051604">
    <property type="term" value="P:protein maturation"/>
    <property type="evidence" value="ECO:0007669"/>
    <property type="project" value="UniProtKB-ARBA"/>
</dbReference>
<feature type="compositionally biased region" description="Polar residues" evidence="17">
    <location>
        <begin position="224"/>
        <end position="252"/>
    </location>
</feature>
<keyword evidence="4" id="KW-0963">Cytoplasm</keyword>
<feature type="domain" description="DED" evidence="18">
    <location>
        <begin position="98"/>
        <end position="162"/>
    </location>
</feature>
<evidence type="ECO:0000256" key="2">
    <source>
        <dbReference type="ARBA" id="ARBA00004496"/>
    </source>
</evidence>
<evidence type="ECO:0000256" key="4">
    <source>
        <dbReference type="ARBA" id="ARBA00022490"/>
    </source>
</evidence>
<evidence type="ECO:0000256" key="3">
    <source>
        <dbReference type="ARBA" id="ARBA00010134"/>
    </source>
</evidence>
<evidence type="ECO:0000256" key="1">
    <source>
        <dbReference type="ARBA" id="ARBA00004123"/>
    </source>
</evidence>
<evidence type="ECO:0000259" key="18">
    <source>
        <dbReference type="PROSITE" id="PS50168"/>
    </source>
</evidence>
<dbReference type="InterPro" id="IPR015917">
    <property type="entry name" value="Pept_C14A"/>
</dbReference>
<dbReference type="SMART" id="SM00031">
    <property type="entry name" value="DED"/>
    <property type="match status" value="2"/>
</dbReference>
<evidence type="ECO:0000256" key="6">
    <source>
        <dbReference type="ARBA" id="ARBA00022670"/>
    </source>
</evidence>
<gene>
    <name evidence="22" type="primary">casp8</name>
</gene>
<comment type="similarity">
    <text evidence="3 16">Belongs to the peptidase C14A family.</text>
</comment>
<evidence type="ECO:0000256" key="12">
    <source>
        <dbReference type="ARBA" id="ARBA00023242"/>
    </source>
</evidence>
<feature type="region of interest" description="Disordered" evidence="17">
    <location>
        <begin position="176"/>
        <end position="252"/>
    </location>
</feature>
<dbReference type="FunFam" id="3.40.50.1460:FF:000008">
    <property type="entry name" value="caspase-8 isoform X1"/>
    <property type="match status" value="1"/>
</dbReference>
<organism evidence="21 22">
    <name type="scientific">Salvelinus namaycush</name>
    <name type="common">Lake trout</name>
    <name type="synonym">Salmo namaycush</name>
    <dbReference type="NCBI Taxonomy" id="8040"/>
    <lineage>
        <taxon>Eukaryota</taxon>
        <taxon>Metazoa</taxon>
        <taxon>Chordata</taxon>
        <taxon>Craniata</taxon>
        <taxon>Vertebrata</taxon>
        <taxon>Euteleostomi</taxon>
        <taxon>Actinopterygii</taxon>
        <taxon>Neopterygii</taxon>
        <taxon>Teleostei</taxon>
        <taxon>Protacanthopterygii</taxon>
        <taxon>Salmoniformes</taxon>
        <taxon>Salmonidae</taxon>
        <taxon>Salmoninae</taxon>
        <taxon>Salvelinus</taxon>
    </lineage>
</organism>
<evidence type="ECO:0000256" key="14">
    <source>
        <dbReference type="ARBA" id="ARBA00066479"/>
    </source>
</evidence>
<dbReference type="InterPro" id="IPR011029">
    <property type="entry name" value="DEATH-like_dom_sf"/>
</dbReference>
<evidence type="ECO:0000259" key="19">
    <source>
        <dbReference type="PROSITE" id="PS50207"/>
    </source>
</evidence>
<dbReference type="RefSeq" id="XP_038819632.1">
    <property type="nucleotide sequence ID" value="XM_038963704.1"/>
</dbReference>
<dbReference type="CDD" id="cd08334">
    <property type="entry name" value="DED_Caspase_8_10_r2"/>
    <property type="match status" value="1"/>
</dbReference>
<evidence type="ECO:0000256" key="11">
    <source>
        <dbReference type="ARBA" id="ARBA00023145"/>
    </source>
</evidence>
<keyword evidence="21" id="KW-1185">Reference proteome</keyword>
<dbReference type="InterPro" id="IPR029030">
    <property type="entry name" value="Caspase-like_dom_sf"/>
</dbReference>
<dbReference type="SUPFAM" id="SSF47986">
    <property type="entry name" value="DEATH domain"/>
    <property type="match status" value="2"/>
</dbReference>
<dbReference type="GO" id="GO:0005886">
    <property type="term" value="C:plasma membrane"/>
    <property type="evidence" value="ECO:0007669"/>
    <property type="project" value="UniProtKB-ARBA"/>
</dbReference>
<evidence type="ECO:0000256" key="15">
    <source>
        <dbReference type="ARBA" id="ARBA00068172"/>
    </source>
</evidence>
<dbReference type="PROSITE" id="PS50168">
    <property type="entry name" value="DED"/>
    <property type="match status" value="2"/>
</dbReference>
<dbReference type="SMART" id="SM00115">
    <property type="entry name" value="CASc"/>
    <property type="match status" value="1"/>
</dbReference>
<dbReference type="PROSITE" id="PS50207">
    <property type="entry name" value="CASPASE_P10"/>
    <property type="match status" value="1"/>
</dbReference>
<dbReference type="PANTHER" id="PTHR48169">
    <property type="entry name" value="DED DOMAIN-CONTAINING PROTEIN"/>
    <property type="match status" value="1"/>
</dbReference>
<dbReference type="KEGG" id="snh:120020199"/>
<evidence type="ECO:0000256" key="13">
    <source>
        <dbReference type="ARBA" id="ARBA00051626"/>
    </source>
</evidence>
<keyword evidence="5" id="KW-0597">Phosphoprotein</keyword>
<dbReference type="PROSITE" id="PS01122">
    <property type="entry name" value="CASPASE_CYS"/>
    <property type="match status" value="1"/>
</dbReference>
<dbReference type="Proteomes" id="UP000808372">
    <property type="component" value="Chromosome 25"/>
</dbReference>
<reference evidence="22" key="1">
    <citation type="submission" date="2025-08" db="UniProtKB">
        <authorList>
            <consortium name="RefSeq"/>
        </authorList>
    </citation>
    <scope>IDENTIFICATION</scope>
    <source>
        <tissue evidence="22">White muscle</tissue>
    </source>
</reference>
<keyword evidence="11" id="KW-0865">Zymogen</keyword>
<dbReference type="PANTHER" id="PTHR48169:SF7">
    <property type="entry name" value="CASPASE 10"/>
    <property type="match status" value="1"/>
</dbReference>
<dbReference type="InterPro" id="IPR002138">
    <property type="entry name" value="Pept_C14_p10"/>
</dbReference>
<keyword evidence="6" id="KW-0645">Protease</keyword>
<evidence type="ECO:0000256" key="16">
    <source>
        <dbReference type="RuleBase" id="RU003971"/>
    </source>
</evidence>
<dbReference type="GO" id="GO:0004197">
    <property type="term" value="F:cysteine-type endopeptidase activity"/>
    <property type="evidence" value="ECO:0007669"/>
    <property type="project" value="InterPro"/>
</dbReference>
<evidence type="ECO:0000256" key="5">
    <source>
        <dbReference type="ARBA" id="ARBA00022553"/>
    </source>
</evidence>
<feature type="compositionally biased region" description="Low complexity" evidence="17">
    <location>
        <begin position="194"/>
        <end position="212"/>
    </location>
</feature>
<dbReference type="InterPro" id="IPR011600">
    <property type="entry name" value="Pept_C14_caspase"/>
</dbReference>
<dbReference type="GeneID" id="120020199"/>
<dbReference type="GO" id="GO:0005634">
    <property type="term" value="C:nucleus"/>
    <property type="evidence" value="ECO:0007669"/>
    <property type="project" value="UniProtKB-SubCell"/>
</dbReference>
<evidence type="ECO:0000259" key="20">
    <source>
        <dbReference type="PROSITE" id="PS50208"/>
    </source>
</evidence>
<comment type="catalytic activity">
    <reaction evidence="13">
        <text>Strict requirement for Asp at position P1 and has a preferred cleavage sequence of (Leu/Asp/Val)-Glu-Thr-Asp-|-(Gly/Ser/Ala).</text>
        <dbReference type="EC" id="3.4.22.61"/>
    </reaction>
</comment>
<dbReference type="CTD" id="841"/>
<feature type="domain" description="Caspase family p10" evidence="19">
    <location>
        <begin position="414"/>
        <end position="499"/>
    </location>
</feature>
<dbReference type="CDD" id="cd08792">
    <property type="entry name" value="DED_Caspase_8_10_r1"/>
    <property type="match status" value="1"/>
</dbReference>
<feature type="domain" description="DED" evidence="18">
    <location>
        <begin position="1"/>
        <end position="77"/>
    </location>
</feature>
<evidence type="ECO:0000313" key="22">
    <source>
        <dbReference type="RefSeq" id="XP_038819632.1"/>
    </source>
</evidence>
<dbReference type="GO" id="GO:0043065">
    <property type="term" value="P:positive regulation of apoptotic process"/>
    <property type="evidence" value="ECO:0007669"/>
    <property type="project" value="UniProtKB-ARBA"/>
</dbReference>
<dbReference type="AlphaFoldDB" id="A0A8U0P7A9"/>
<evidence type="ECO:0000256" key="10">
    <source>
        <dbReference type="ARBA" id="ARBA00022807"/>
    </source>
</evidence>
<proteinExistence type="inferred from homology"/>
<keyword evidence="8" id="KW-0677">Repeat</keyword>
<keyword evidence="7" id="KW-0053">Apoptosis</keyword>
<dbReference type="Gene3D" id="1.10.533.10">
    <property type="entry name" value="Death Domain, Fas"/>
    <property type="match status" value="2"/>
</dbReference>
<dbReference type="InterPro" id="IPR001309">
    <property type="entry name" value="Pept_C14_p20"/>
</dbReference>
<dbReference type="PRINTS" id="PR00376">
    <property type="entry name" value="IL1BCENZYME"/>
</dbReference>
<evidence type="ECO:0000256" key="7">
    <source>
        <dbReference type="ARBA" id="ARBA00022703"/>
    </source>
</evidence>
<comment type="subcellular location">
    <subcellularLocation>
        <location evidence="2">Cytoplasm</location>
    </subcellularLocation>
    <subcellularLocation>
        <location evidence="1">Nucleus</location>
    </subcellularLocation>
</comment>
<evidence type="ECO:0000256" key="9">
    <source>
        <dbReference type="ARBA" id="ARBA00022801"/>
    </source>
</evidence>
<keyword evidence="12" id="KW-0539">Nucleus</keyword>
<keyword evidence="10" id="KW-0788">Thiol protease</keyword>
<name>A0A8U0P7A9_SALNM</name>
<evidence type="ECO:0000256" key="17">
    <source>
        <dbReference type="SAM" id="MobiDB-lite"/>
    </source>
</evidence>
<keyword evidence="9" id="KW-0378">Hydrolase</keyword>
<dbReference type="GO" id="GO:0006915">
    <property type="term" value="P:apoptotic process"/>
    <property type="evidence" value="ECO:0007669"/>
    <property type="project" value="UniProtKB-KW"/>
</dbReference>
<dbReference type="SUPFAM" id="SSF52129">
    <property type="entry name" value="Caspase-like"/>
    <property type="match status" value="1"/>
</dbReference>
<dbReference type="Gene3D" id="3.40.50.1460">
    <property type="match status" value="1"/>
</dbReference>
<dbReference type="EC" id="3.4.22.61" evidence="14"/>
<dbReference type="FunFam" id="1.10.533.10:FF:000016">
    <property type="entry name" value="CASP8 and FADD-like apoptosis regulator"/>
    <property type="match status" value="1"/>
</dbReference>
<accession>A0A8U0P7A9</accession>
<protein>
    <recommendedName>
        <fullName evidence="15">Caspase-8</fullName>
        <ecNumber evidence="14">3.4.22.61</ecNumber>
    </recommendedName>
</protein>
<feature type="compositionally biased region" description="Polar residues" evidence="17">
    <location>
        <begin position="183"/>
        <end position="193"/>
    </location>
</feature>
<dbReference type="GO" id="GO:0005737">
    <property type="term" value="C:cytoplasm"/>
    <property type="evidence" value="ECO:0007669"/>
    <property type="project" value="UniProtKB-SubCell"/>
</dbReference>
<sequence length="502" mass="56633">MDLRLLSRIDEELDSSEVAALCFLCRDVLNRKRLETVEDGRGLFMRLQEKSLLEDHYFLSQLLSVIGRLDLLRLLETDGRQPEQTAHTQTDACPALSQYRRMLYKVSEDVTKENLTKIKFLLSDKLPRGRLDPCNTALEVLCEMERQDLLTEDRLDELQRILEECDTQLAHTVQQHREARGSVSRQEYSVQPISNQEQQLSSPQSLQSLSISETRPSCEHGQRTRLSSDAMTETQPGSGPDQVTTSPMQSWKTSEMEHYSMTCNPRGTCLIINNHHFMGFSGLTDRPGTEQDEKALHNVFSGLGFKVEVCSDLTEKTMLGAVEELGGRSHIQADALVVCVLSHGEKGCVLGTDGGEVPISSLTQPFTSKQCPSLMGKPKLFFIQACQGKGFQRGALLLPSIRQREGRYEADAGAIESIPWHADFLIGMATVEECKSFRNTKEGSIYIQELCKQLEWGADRGEDILSVLTRVNREVSRGVYRDSKQMPEPKYTLTKKLFLPYF</sequence>
<dbReference type="CDD" id="cd00032">
    <property type="entry name" value="CASc"/>
    <property type="match status" value="1"/>
</dbReference>
<dbReference type="Pfam" id="PF01335">
    <property type="entry name" value="DED"/>
    <property type="match status" value="2"/>
</dbReference>
<dbReference type="Pfam" id="PF00656">
    <property type="entry name" value="Peptidase_C14"/>
    <property type="match status" value="1"/>
</dbReference>
<dbReference type="InterPro" id="IPR001875">
    <property type="entry name" value="DED_dom"/>
</dbReference>
<dbReference type="GO" id="GO:0006508">
    <property type="term" value="P:proteolysis"/>
    <property type="evidence" value="ECO:0007669"/>
    <property type="project" value="UniProtKB-KW"/>
</dbReference>
<dbReference type="GO" id="GO:0032991">
    <property type="term" value="C:protein-containing complex"/>
    <property type="evidence" value="ECO:0007669"/>
    <property type="project" value="UniProtKB-ARBA"/>
</dbReference>
<feature type="domain" description="Caspase family p20" evidence="20">
    <location>
        <begin position="265"/>
        <end position="390"/>
    </location>
</feature>
<dbReference type="PROSITE" id="PS50208">
    <property type="entry name" value="CASPASE_P20"/>
    <property type="match status" value="1"/>
</dbReference>
<evidence type="ECO:0000256" key="8">
    <source>
        <dbReference type="ARBA" id="ARBA00022737"/>
    </source>
</evidence>
<evidence type="ECO:0000313" key="21">
    <source>
        <dbReference type="Proteomes" id="UP000808372"/>
    </source>
</evidence>
<dbReference type="InterPro" id="IPR033139">
    <property type="entry name" value="Caspase_cys_AS"/>
</dbReference>